<evidence type="ECO:0000313" key="2">
    <source>
        <dbReference type="EMBL" id="MDG3005542.1"/>
    </source>
</evidence>
<evidence type="ECO:0000313" key="3">
    <source>
        <dbReference type="Proteomes" id="UP001216907"/>
    </source>
</evidence>
<gene>
    <name evidence="2" type="ORF">PZE19_17280</name>
</gene>
<evidence type="ECO:0000256" key="1">
    <source>
        <dbReference type="SAM" id="SignalP"/>
    </source>
</evidence>
<dbReference type="EMBL" id="JARRAG010000002">
    <property type="protein sequence ID" value="MDG3005542.1"/>
    <property type="molecule type" value="Genomic_DNA"/>
</dbReference>
<dbReference type="InterPro" id="IPR008969">
    <property type="entry name" value="CarboxyPept-like_regulatory"/>
</dbReference>
<feature type="signal peptide" evidence="1">
    <location>
        <begin position="1"/>
        <end position="27"/>
    </location>
</feature>
<feature type="chain" id="PRO_5046902186" evidence="1">
    <location>
        <begin position="28"/>
        <end position="260"/>
    </location>
</feature>
<keyword evidence="3" id="KW-1185">Reference proteome</keyword>
<keyword evidence="1" id="KW-0732">Signal</keyword>
<sequence length="260" mass="27445">MSRSARLVHAFALAAATAALAVAPAVAQEPGSIKGKVVWAGSTVPAAKVLVEKGKATKDLEVCGVNGPIVSQELQIDPESKGVAGALVYLVKPTGTNPDAVKALLKAHPKAVLDQKDCEFVPYIQGIYKEQPLVIKSSDPVNHNVRYNGFSNASLNQMLGVGGTMEVKLEAERRPLMVACDIHPWMKSYIAVFDHPYFAVTGKDGSFELKGVPAGAQNLVVWQEKAGWINEGKAKGAPVAVKAGAATDVGSIKLEPNQIK</sequence>
<comment type="caution">
    <text evidence="2">The sequence shown here is derived from an EMBL/GenBank/DDBJ whole genome shotgun (WGS) entry which is preliminary data.</text>
</comment>
<proteinExistence type="predicted"/>
<organism evidence="2 3">
    <name type="scientific">Paludisphaera mucosa</name>
    <dbReference type="NCBI Taxonomy" id="3030827"/>
    <lineage>
        <taxon>Bacteria</taxon>
        <taxon>Pseudomonadati</taxon>
        <taxon>Planctomycetota</taxon>
        <taxon>Planctomycetia</taxon>
        <taxon>Isosphaerales</taxon>
        <taxon>Isosphaeraceae</taxon>
        <taxon>Paludisphaera</taxon>
    </lineage>
</organism>
<name>A0ABT6FD72_9BACT</name>
<dbReference type="SUPFAM" id="SSF49464">
    <property type="entry name" value="Carboxypeptidase regulatory domain-like"/>
    <property type="match status" value="1"/>
</dbReference>
<reference evidence="2 3" key="1">
    <citation type="submission" date="2023-03" db="EMBL/GenBank/DDBJ databases">
        <title>Paludisphaera mucosa sp. nov. a novel planctomycete from northern fen.</title>
        <authorList>
            <person name="Ivanova A."/>
        </authorList>
    </citation>
    <scope>NUCLEOTIDE SEQUENCE [LARGE SCALE GENOMIC DNA]</scope>
    <source>
        <strain evidence="2 3">Pla2</strain>
    </source>
</reference>
<dbReference type="RefSeq" id="WP_277861873.1">
    <property type="nucleotide sequence ID" value="NZ_JARRAG010000002.1"/>
</dbReference>
<protein>
    <submittedName>
        <fullName evidence="2">Uncharacterized protein</fullName>
    </submittedName>
</protein>
<accession>A0ABT6FD72</accession>
<dbReference type="InterPro" id="IPR008972">
    <property type="entry name" value="Cupredoxin"/>
</dbReference>
<dbReference type="Proteomes" id="UP001216907">
    <property type="component" value="Unassembled WGS sequence"/>
</dbReference>
<dbReference type="SUPFAM" id="SSF49503">
    <property type="entry name" value="Cupredoxins"/>
    <property type="match status" value="1"/>
</dbReference>